<evidence type="ECO:0000313" key="1">
    <source>
        <dbReference type="EMBL" id="DAD82620.1"/>
    </source>
</evidence>
<dbReference type="EMBL" id="BK014922">
    <property type="protein sequence ID" value="DAD82620.1"/>
    <property type="molecule type" value="Genomic_DNA"/>
</dbReference>
<proteinExistence type="predicted"/>
<organism evidence="1">
    <name type="scientific">Siphoviridae sp. ctMM521</name>
    <dbReference type="NCBI Taxonomy" id="2826259"/>
    <lineage>
        <taxon>Viruses</taxon>
        <taxon>Duplodnaviria</taxon>
        <taxon>Heunggongvirae</taxon>
        <taxon>Uroviricota</taxon>
        <taxon>Caudoviricetes</taxon>
    </lineage>
</organism>
<protein>
    <submittedName>
        <fullName evidence="1">Uncharacterized protein</fullName>
    </submittedName>
</protein>
<sequence length="30" mass="3755">MCSNRIDISFKKSEYVYNKRKYTIIKRRTL</sequence>
<accession>A0A8S5MK53</accession>
<name>A0A8S5MK53_9CAUD</name>
<reference evidence="1" key="1">
    <citation type="journal article" date="2021" name="Proc. Natl. Acad. Sci. U.S.A.">
        <title>A Catalog of Tens of Thousands of Viruses from Human Metagenomes Reveals Hidden Associations with Chronic Diseases.</title>
        <authorList>
            <person name="Tisza M.J."/>
            <person name="Buck C.B."/>
        </authorList>
    </citation>
    <scope>NUCLEOTIDE SEQUENCE</scope>
    <source>
        <strain evidence="1">CtMM521</strain>
    </source>
</reference>